<dbReference type="EMBL" id="VIIS01001967">
    <property type="protein sequence ID" value="KAF0290293.1"/>
    <property type="molecule type" value="Genomic_DNA"/>
</dbReference>
<accession>A0A6A4V9E8</accession>
<keyword evidence="2" id="KW-0325">Glycoprotein</keyword>
<keyword evidence="3" id="KW-0732">Signal</keyword>
<name>A0A6A4V9E8_AMPAM</name>
<dbReference type="GO" id="GO:0016671">
    <property type="term" value="F:oxidoreductase activity, acting on a sulfur group of donors, disulfide as acceptor"/>
    <property type="evidence" value="ECO:0007669"/>
    <property type="project" value="InterPro"/>
</dbReference>
<dbReference type="PANTHER" id="PTHR13234:SF71">
    <property type="entry name" value="GAMMA-INTERFERON-INDUCIBLE LYSOSOMAL THIOL REDUCTASE-LIKE PROTEIN"/>
    <property type="match status" value="1"/>
</dbReference>
<dbReference type="AlphaFoldDB" id="A0A6A4V9E8"/>
<evidence type="ECO:0000256" key="2">
    <source>
        <dbReference type="ARBA" id="ARBA00023180"/>
    </source>
</evidence>
<evidence type="ECO:0000256" key="3">
    <source>
        <dbReference type="SAM" id="SignalP"/>
    </source>
</evidence>
<dbReference type="OrthoDB" id="958254at2759"/>
<gene>
    <name evidence="4" type="primary">IFI30_1</name>
    <name evidence="4" type="ORF">FJT64_011507</name>
</gene>
<protein>
    <submittedName>
        <fullName evidence="4">Gamma-interferon-inducible lysosomal thiol reductase</fullName>
    </submittedName>
</protein>
<feature type="chain" id="PRO_5025647504" evidence="3">
    <location>
        <begin position="18"/>
        <end position="207"/>
    </location>
</feature>
<dbReference type="InterPro" id="IPR004911">
    <property type="entry name" value="Interferon-induced_GILT"/>
</dbReference>
<keyword evidence="5" id="KW-1185">Reference proteome</keyword>
<proteinExistence type="inferred from homology"/>
<dbReference type="Pfam" id="PF03227">
    <property type="entry name" value="GILT"/>
    <property type="match status" value="1"/>
</dbReference>
<reference evidence="4 5" key="1">
    <citation type="submission" date="2019-07" db="EMBL/GenBank/DDBJ databases">
        <title>Draft genome assembly of a fouling barnacle, Amphibalanus amphitrite (Darwin, 1854): The first reference genome for Thecostraca.</title>
        <authorList>
            <person name="Kim W."/>
        </authorList>
    </citation>
    <scope>NUCLEOTIDE SEQUENCE [LARGE SCALE GENOMIC DNA]</scope>
    <source>
        <strain evidence="4">SNU_AA5</strain>
        <tissue evidence="4">Soma without cirri and trophi</tissue>
    </source>
</reference>
<organism evidence="4 5">
    <name type="scientific">Amphibalanus amphitrite</name>
    <name type="common">Striped barnacle</name>
    <name type="synonym">Balanus amphitrite</name>
    <dbReference type="NCBI Taxonomy" id="1232801"/>
    <lineage>
        <taxon>Eukaryota</taxon>
        <taxon>Metazoa</taxon>
        <taxon>Ecdysozoa</taxon>
        <taxon>Arthropoda</taxon>
        <taxon>Crustacea</taxon>
        <taxon>Multicrustacea</taxon>
        <taxon>Cirripedia</taxon>
        <taxon>Thoracica</taxon>
        <taxon>Thoracicalcarea</taxon>
        <taxon>Balanomorpha</taxon>
        <taxon>Balanoidea</taxon>
        <taxon>Balanidae</taxon>
        <taxon>Amphibalaninae</taxon>
        <taxon>Amphibalanus</taxon>
    </lineage>
</organism>
<comment type="similarity">
    <text evidence="1">Belongs to the GILT family.</text>
</comment>
<comment type="caution">
    <text evidence="4">The sequence shown here is derived from an EMBL/GenBank/DDBJ whole genome shotgun (WGS) entry which is preliminary data.</text>
</comment>
<feature type="signal peptide" evidence="3">
    <location>
        <begin position="1"/>
        <end position="17"/>
    </location>
</feature>
<evidence type="ECO:0000313" key="4">
    <source>
        <dbReference type="EMBL" id="KAF0290293.1"/>
    </source>
</evidence>
<evidence type="ECO:0000313" key="5">
    <source>
        <dbReference type="Proteomes" id="UP000440578"/>
    </source>
</evidence>
<sequence>MAPLLLLLLALSSLTAALPAEPAPLALGVYYEALCPDSRDFVVDQLNTTYSRVPEIITPILVPWGKASVDADGVISCQHGDEECWGNRLLACVADAVSAEAVRVGVISCLMDKQRSLHRDGPACVAAAGLDWEAQTGCAAGDQSYQQALQFGQQTDALEPALTFVPTITLDGSQGSADQQEALFTDLLNTVCAEWQSRYGQTPDGCL</sequence>
<evidence type="ECO:0000256" key="1">
    <source>
        <dbReference type="ARBA" id="ARBA00005679"/>
    </source>
</evidence>
<dbReference type="Proteomes" id="UP000440578">
    <property type="component" value="Unassembled WGS sequence"/>
</dbReference>
<dbReference type="PANTHER" id="PTHR13234">
    <property type="entry name" value="GAMMA-INTERFERON INDUCIBLE LYSOSOMAL THIOL REDUCTASE GILT"/>
    <property type="match status" value="1"/>
</dbReference>